<dbReference type="SUPFAM" id="SSF53850">
    <property type="entry name" value="Periplasmic binding protein-like II"/>
    <property type="match status" value="1"/>
</dbReference>
<comment type="similarity">
    <text evidence="2">Belongs to the bacterial solute-binding protein SsuA/TauA family.</text>
</comment>
<comment type="subcellular location">
    <subcellularLocation>
        <location evidence="1">Periplasm</location>
    </subcellularLocation>
</comment>
<dbReference type="Proteomes" id="UP000094444">
    <property type="component" value="Unassembled WGS sequence"/>
</dbReference>
<dbReference type="GO" id="GO:0042597">
    <property type="term" value="C:periplasmic space"/>
    <property type="evidence" value="ECO:0007669"/>
    <property type="project" value="UniProtKB-SubCell"/>
</dbReference>
<dbReference type="Pfam" id="PF09084">
    <property type="entry name" value="NMT1"/>
    <property type="match status" value="1"/>
</dbReference>
<evidence type="ECO:0000256" key="1">
    <source>
        <dbReference type="ARBA" id="ARBA00004418"/>
    </source>
</evidence>
<dbReference type="InParanoid" id="A0A2P5IGH7"/>
<evidence type="ECO:0000259" key="5">
    <source>
        <dbReference type="Pfam" id="PF09084"/>
    </source>
</evidence>
<dbReference type="AlphaFoldDB" id="A0A2P5IGH7"/>
<dbReference type="InterPro" id="IPR015168">
    <property type="entry name" value="SsuA/THI5"/>
</dbReference>
<dbReference type="Gene3D" id="3.40.190.10">
    <property type="entry name" value="Periplasmic binding protein-like II"/>
    <property type="match status" value="2"/>
</dbReference>
<dbReference type="OrthoDB" id="3471445at2759"/>
<evidence type="ECO:0000313" key="6">
    <source>
        <dbReference type="EMBL" id="POS81603.1"/>
    </source>
</evidence>
<dbReference type="PANTHER" id="PTHR30024:SF47">
    <property type="entry name" value="TAURINE-BINDING PERIPLASMIC PROTEIN"/>
    <property type="match status" value="1"/>
</dbReference>
<sequence>MRLSATPVLVLATSVAALQNVQYGAFLPTATYSVANQLGFFTANGLNVTFNQVASSTDAFNSILSGQYDILTATVDNALNYRFNQNQKVTVLGQLDQGPDLVIASVPSITCLTQLRGKSIIVDSPLSGYSFLLQYVLAKAGLTLAKGDYTFTTVGGTSTRYANLLNGTLPDGSPVYATILTYPLTVQSQSLPAGQAPNILARVSDYIAPVTSSAFTIRESSLSDRAKSALLTRFIASMFAANRFLANPANARCSVKAIANQLGVGLDVARKEYASVTNRVSGEVSPGGDFTFNKQGLLNDVMVRSTFGGFSSLPAAFDFAQALWPGKGKLIDYSIRDAAVDAHPFCKHPDKRYPEGDNWTNHIKFEPCEATNRANRHQGRWDERNVCPQPAWVADIDGDSEQLDPFCPSCDNTYGPNNERMWAASLVCADFTTKLDQWEYAGGLDGATVQRIQADMDAALERHRLAAEQGPYNNSYWVLVEELQRYSARWDAFVAAKKRAEEQAAEDKRTEDAWELARVGNRVGEAVETSLYPAG</sequence>
<proteinExistence type="inferred from homology"/>
<keyword evidence="3 4" id="KW-0732">Signal</keyword>
<dbReference type="EMBL" id="MAVT02000001">
    <property type="protein sequence ID" value="POS81603.1"/>
    <property type="molecule type" value="Genomic_DNA"/>
</dbReference>
<organism evidence="6 7">
    <name type="scientific">Diaporthe helianthi</name>
    <dbReference type="NCBI Taxonomy" id="158607"/>
    <lineage>
        <taxon>Eukaryota</taxon>
        <taxon>Fungi</taxon>
        <taxon>Dikarya</taxon>
        <taxon>Ascomycota</taxon>
        <taxon>Pezizomycotina</taxon>
        <taxon>Sordariomycetes</taxon>
        <taxon>Sordariomycetidae</taxon>
        <taxon>Diaporthales</taxon>
        <taxon>Diaporthaceae</taxon>
        <taxon>Diaporthe</taxon>
    </lineage>
</organism>
<feature type="domain" description="SsuA/THI5-like" evidence="5">
    <location>
        <begin position="31"/>
        <end position="167"/>
    </location>
</feature>
<evidence type="ECO:0000256" key="4">
    <source>
        <dbReference type="SAM" id="SignalP"/>
    </source>
</evidence>
<name>A0A2P5IGH7_DIAHE</name>
<feature type="signal peptide" evidence="4">
    <location>
        <begin position="1"/>
        <end position="17"/>
    </location>
</feature>
<dbReference type="PANTHER" id="PTHR30024">
    <property type="entry name" value="ALIPHATIC SULFONATES-BINDING PROTEIN-RELATED"/>
    <property type="match status" value="1"/>
</dbReference>
<accession>A0A2P5IGH7</accession>
<feature type="chain" id="PRO_5015200126" description="SsuA/THI5-like domain-containing protein" evidence="4">
    <location>
        <begin position="18"/>
        <end position="535"/>
    </location>
</feature>
<evidence type="ECO:0000313" key="7">
    <source>
        <dbReference type="Proteomes" id="UP000094444"/>
    </source>
</evidence>
<evidence type="ECO:0000256" key="2">
    <source>
        <dbReference type="ARBA" id="ARBA00010742"/>
    </source>
</evidence>
<reference evidence="6" key="1">
    <citation type="submission" date="2017-09" db="EMBL/GenBank/DDBJ databases">
        <title>Polyketide synthases of a Diaporthe helianthi virulent isolate.</title>
        <authorList>
            <person name="Baroncelli R."/>
        </authorList>
    </citation>
    <scope>NUCLEOTIDE SEQUENCE [LARGE SCALE GENOMIC DNA]</scope>
    <source>
        <strain evidence="6">7/96</strain>
    </source>
</reference>
<gene>
    <name evidence="6" type="ORF">DHEL01_v200041</name>
</gene>
<protein>
    <recommendedName>
        <fullName evidence="5">SsuA/THI5-like domain-containing protein</fullName>
    </recommendedName>
</protein>
<evidence type="ECO:0000256" key="3">
    <source>
        <dbReference type="ARBA" id="ARBA00022729"/>
    </source>
</evidence>
<comment type="caution">
    <text evidence="6">The sequence shown here is derived from an EMBL/GenBank/DDBJ whole genome shotgun (WGS) entry which is preliminary data.</text>
</comment>
<keyword evidence="7" id="KW-1185">Reference proteome</keyword>